<proteinExistence type="predicted"/>
<evidence type="ECO:0000313" key="3">
    <source>
        <dbReference type="Proteomes" id="UP000233551"/>
    </source>
</evidence>
<feature type="compositionally biased region" description="Polar residues" evidence="1">
    <location>
        <begin position="110"/>
        <end position="125"/>
    </location>
</feature>
<protein>
    <submittedName>
        <fullName evidence="2">Uncharacterized protein</fullName>
    </submittedName>
</protein>
<sequence>MTGLALWHYSPSSHRSTERCPIWDFKNPSQCQSDQRHVRAHFRGTLLKPGHPDPSRTPFLTERPGLAPLTSRWPPKTGLQALGDHQAQPRQATKPQLNPKPRLNPPSFDSPATSRGSSLPPSAQASPHHKIPIFLHLLHTYHLLSPLHHLPSLLPLLPPHSK</sequence>
<organism evidence="2 3">
    <name type="scientific">Punica granatum</name>
    <name type="common">Pomegranate</name>
    <dbReference type="NCBI Taxonomy" id="22663"/>
    <lineage>
        <taxon>Eukaryota</taxon>
        <taxon>Viridiplantae</taxon>
        <taxon>Streptophyta</taxon>
        <taxon>Embryophyta</taxon>
        <taxon>Tracheophyta</taxon>
        <taxon>Spermatophyta</taxon>
        <taxon>Magnoliopsida</taxon>
        <taxon>eudicotyledons</taxon>
        <taxon>Gunneridae</taxon>
        <taxon>Pentapetalae</taxon>
        <taxon>rosids</taxon>
        <taxon>malvids</taxon>
        <taxon>Myrtales</taxon>
        <taxon>Lythraceae</taxon>
        <taxon>Punica</taxon>
    </lineage>
</organism>
<evidence type="ECO:0000313" key="2">
    <source>
        <dbReference type="EMBL" id="PKI63147.1"/>
    </source>
</evidence>
<reference evidence="2 3" key="1">
    <citation type="submission" date="2017-11" db="EMBL/GenBank/DDBJ databases">
        <title>De-novo sequencing of pomegranate (Punica granatum L.) genome.</title>
        <authorList>
            <person name="Akparov Z."/>
            <person name="Amiraslanov A."/>
            <person name="Hajiyeva S."/>
            <person name="Abbasov M."/>
            <person name="Kaur K."/>
            <person name="Hamwieh A."/>
            <person name="Solovyev V."/>
            <person name="Salamov A."/>
            <person name="Braich B."/>
            <person name="Kosarev P."/>
            <person name="Mahmoud A."/>
            <person name="Hajiyev E."/>
            <person name="Babayeva S."/>
            <person name="Izzatullayeva V."/>
            <person name="Mammadov A."/>
            <person name="Mammadov A."/>
            <person name="Sharifova S."/>
            <person name="Ojaghi J."/>
            <person name="Eynullazada K."/>
            <person name="Bayramov B."/>
            <person name="Abdulazimova A."/>
            <person name="Shahmuradov I."/>
        </authorList>
    </citation>
    <scope>NUCLEOTIDE SEQUENCE [LARGE SCALE GENOMIC DNA]</scope>
    <source>
        <strain evidence="3">cv. AG2017</strain>
        <tissue evidence="2">Leaf</tissue>
    </source>
</reference>
<feature type="region of interest" description="Disordered" evidence="1">
    <location>
        <begin position="44"/>
        <end position="126"/>
    </location>
</feature>
<evidence type="ECO:0000256" key="1">
    <source>
        <dbReference type="SAM" id="MobiDB-lite"/>
    </source>
</evidence>
<dbReference type="EMBL" id="PGOL01000901">
    <property type="protein sequence ID" value="PKI63147.1"/>
    <property type="molecule type" value="Genomic_DNA"/>
</dbReference>
<keyword evidence="3" id="KW-1185">Reference proteome</keyword>
<accession>A0A2I0K3M1</accession>
<dbReference type="Proteomes" id="UP000233551">
    <property type="component" value="Unassembled WGS sequence"/>
</dbReference>
<name>A0A2I0K3M1_PUNGR</name>
<gene>
    <name evidence="2" type="ORF">CRG98_016479</name>
</gene>
<comment type="caution">
    <text evidence="2">The sequence shown here is derived from an EMBL/GenBank/DDBJ whole genome shotgun (WGS) entry which is preliminary data.</text>
</comment>
<dbReference type="AlphaFoldDB" id="A0A2I0K3M1"/>